<reference evidence="2" key="1">
    <citation type="submission" date="2018-04" db="EMBL/GenBank/DDBJ databases">
        <title>Whole genome sequencing of Hypsizygus marmoreus.</title>
        <authorList>
            <person name="Choi I.-G."/>
            <person name="Min B."/>
            <person name="Kim J.-G."/>
            <person name="Kim S."/>
            <person name="Oh Y.-L."/>
            <person name="Kong W.-S."/>
            <person name="Park H."/>
            <person name="Jeong J."/>
            <person name="Song E.-S."/>
        </authorList>
    </citation>
    <scope>NUCLEOTIDE SEQUENCE [LARGE SCALE GENOMIC DNA]</scope>
    <source>
        <strain evidence="2">51987-8</strain>
    </source>
</reference>
<name>A0A369JSI0_HYPMA</name>
<accession>A0A369JSI0</accession>
<organism evidence="2 3">
    <name type="scientific">Hypsizygus marmoreus</name>
    <name type="common">White beech mushroom</name>
    <name type="synonym">Agaricus marmoreus</name>
    <dbReference type="NCBI Taxonomy" id="39966"/>
    <lineage>
        <taxon>Eukaryota</taxon>
        <taxon>Fungi</taxon>
        <taxon>Dikarya</taxon>
        <taxon>Basidiomycota</taxon>
        <taxon>Agaricomycotina</taxon>
        <taxon>Agaricomycetes</taxon>
        <taxon>Agaricomycetidae</taxon>
        <taxon>Agaricales</taxon>
        <taxon>Tricholomatineae</taxon>
        <taxon>Lyophyllaceae</taxon>
        <taxon>Hypsizygus</taxon>
    </lineage>
</organism>
<comment type="caution">
    <text evidence="2">The sequence shown here is derived from an EMBL/GenBank/DDBJ whole genome shotgun (WGS) entry which is preliminary data.</text>
</comment>
<feature type="compositionally biased region" description="Polar residues" evidence="1">
    <location>
        <begin position="83"/>
        <end position="95"/>
    </location>
</feature>
<evidence type="ECO:0000313" key="2">
    <source>
        <dbReference type="EMBL" id="RDB24758.1"/>
    </source>
</evidence>
<proteinExistence type="predicted"/>
<dbReference type="Proteomes" id="UP000076154">
    <property type="component" value="Unassembled WGS sequence"/>
</dbReference>
<dbReference type="InParanoid" id="A0A369JSI0"/>
<gene>
    <name evidence="2" type="ORF">Hypma_008148</name>
</gene>
<feature type="region of interest" description="Disordered" evidence="1">
    <location>
        <begin position="72"/>
        <end position="95"/>
    </location>
</feature>
<keyword evidence="3" id="KW-1185">Reference proteome</keyword>
<dbReference type="AlphaFoldDB" id="A0A369JSI0"/>
<evidence type="ECO:0000256" key="1">
    <source>
        <dbReference type="SAM" id="MobiDB-lite"/>
    </source>
</evidence>
<protein>
    <submittedName>
        <fullName evidence="2">Uncharacterized protein</fullName>
    </submittedName>
</protein>
<evidence type="ECO:0000313" key="3">
    <source>
        <dbReference type="Proteomes" id="UP000076154"/>
    </source>
</evidence>
<dbReference type="EMBL" id="LUEZ02000041">
    <property type="protein sequence ID" value="RDB24758.1"/>
    <property type="molecule type" value="Genomic_DNA"/>
</dbReference>
<sequence>MAIHPPSTPERSSPFSMASLMGTMGILHLDIASDTVVPSYTVFIPFLTSKSSDQVPAMETVIHTLKNCMGTMGSSHGDAAETSGKSLSWNSPPAF</sequence>